<dbReference type="Proteomes" id="UP001597120">
    <property type="component" value="Unassembled WGS sequence"/>
</dbReference>
<dbReference type="PROSITE" id="PS51272">
    <property type="entry name" value="SLH"/>
    <property type="match status" value="3"/>
</dbReference>
<dbReference type="InterPro" id="IPR001119">
    <property type="entry name" value="SLH_dom"/>
</dbReference>
<protein>
    <submittedName>
        <fullName evidence="2">S-layer homology domain-containing protein</fullName>
    </submittedName>
</protein>
<dbReference type="RefSeq" id="WP_379287945.1">
    <property type="nucleotide sequence ID" value="NZ_JBHTIU010000031.1"/>
</dbReference>
<evidence type="ECO:0000313" key="3">
    <source>
        <dbReference type="Proteomes" id="UP001597120"/>
    </source>
</evidence>
<evidence type="ECO:0000313" key="2">
    <source>
        <dbReference type="EMBL" id="MFD0869528.1"/>
    </source>
</evidence>
<feature type="domain" description="SLH" evidence="1">
    <location>
        <begin position="409"/>
        <end position="472"/>
    </location>
</feature>
<gene>
    <name evidence="2" type="ORF">ACFQ03_10235</name>
</gene>
<comment type="caution">
    <text evidence="2">The sequence shown here is derived from an EMBL/GenBank/DDBJ whole genome shotgun (WGS) entry which is preliminary data.</text>
</comment>
<accession>A0ABW3D7W7</accession>
<dbReference type="Pfam" id="PF00395">
    <property type="entry name" value="SLH"/>
    <property type="match status" value="3"/>
</dbReference>
<dbReference type="PANTHER" id="PTHR43308:SF5">
    <property type="entry name" value="S-LAYER PROTEIN _ PEPTIDOGLYCAN ENDO-BETA-N-ACETYLGLUCOSAMINIDASE"/>
    <property type="match status" value="1"/>
</dbReference>
<dbReference type="InterPro" id="IPR051465">
    <property type="entry name" value="Cell_Envelope_Struct_Comp"/>
</dbReference>
<organism evidence="2 3">
    <name type="scientific">Paenibacillus residui</name>
    <dbReference type="NCBI Taxonomy" id="629724"/>
    <lineage>
        <taxon>Bacteria</taxon>
        <taxon>Bacillati</taxon>
        <taxon>Bacillota</taxon>
        <taxon>Bacilli</taxon>
        <taxon>Bacillales</taxon>
        <taxon>Paenibacillaceae</taxon>
        <taxon>Paenibacillus</taxon>
    </lineage>
</organism>
<name>A0ABW3D7W7_9BACL</name>
<feature type="domain" description="SLH" evidence="1">
    <location>
        <begin position="348"/>
        <end position="408"/>
    </location>
</feature>
<feature type="domain" description="SLH" evidence="1">
    <location>
        <begin position="479"/>
        <end position="539"/>
    </location>
</feature>
<sequence length="539" mass="57574">MLSNKNNQLRGRDRNLFKASVMKKMSGLLATLMIVSILTPLLAFASGFGAITYKANGNVTGSVYFDGELGEALKGESSVILAVYDEKGNKIKDIIANKDTSKNVTDVVYFNIDGTITDVTYKKVKFQYNDVVSDWVYRETSGGNPGGSYPGGGFGGPIGSIVDFNGKADAYRLADLLKENKNASLEIQGDFVLLPASALVEGETLTIYNENTSFTLPIKALKLEDLAKEMGVELEDLWIRVEMKEVKDDALKAIEDAVKALNAKLIATPYDFKVTAEAGDKTKAITSFGNTYTNSSINFEGSADASKSTGVVSNSNKLAFAPSVFSKDGDNSKVTIKRNGTGVYAAIETDISFNDVASHWAKSYVDLLSHKLIVDGYEDGSFGPERNITRAEFAAIVVRSLGLSANASSSSTFSDVQSGDWYAGVVSAAVQSGLVDGYEDGTFRPNAQINREELAAMVVRALAYAGKDVKVSSTEQDALLAKFADADSIVWGQAELAAAVKAGIVDGMTDTTIAPRNDATRAQAAAMLNRLLNNAGFIN</sequence>
<keyword evidence="3" id="KW-1185">Reference proteome</keyword>
<evidence type="ECO:0000259" key="1">
    <source>
        <dbReference type="PROSITE" id="PS51272"/>
    </source>
</evidence>
<reference evidence="3" key="1">
    <citation type="journal article" date="2019" name="Int. J. Syst. Evol. Microbiol.">
        <title>The Global Catalogue of Microorganisms (GCM) 10K type strain sequencing project: providing services to taxonomists for standard genome sequencing and annotation.</title>
        <authorList>
            <consortium name="The Broad Institute Genomics Platform"/>
            <consortium name="The Broad Institute Genome Sequencing Center for Infectious Disease"/>
            <person name="Wu L."/>
            <person name="Ma J."/>
        </authorList>
    </citation>
    <scope>NUCLEOTIDE SEQUENCE [LARGE SCALE GENOMIC DNA]</scope>
    <source>
        <strain evidence="3">CCUG 57263</strain>
    </source>
</reference>
<dbReference type="PANTHER" id="PTHR43308">
    <property type="entry name" value="OUTER MEMBRANE PROTEIN ALPHA-RELATED"/>
    <property type="match status" value="1"/>
</dbReference>
<dbReference type="EMBL" id="JBHTIU010000031">
    <property type="protein sequence ID" value="MFD0869528.1"/>
    <property type="molecule type" value="Genomic_DNA"/>
</dbReference>
<proteinExistence type="predicted"/>